<keyword evidence="5 10" id="KW-0812">Transmembrane</keyword>
<evidence type="ECO:0000256" key="8">
    <source>
        <dbReference type="ARBA" id="ARBA00023034"/>
    </source>
</evidence>
<comment type="subcellular location">
    <subcellularLocation>
        <location evidence="1 10">Golgi apparatus membrane</location>
        <topology evidence="1 10">Single-pass type II membrane protein</topology>
    </subcellularLocation>
</comment>
<evidence type="ECO:0000256" key="10">
    <source>
        <dbReference type="RuleBase" id="RU363063"/>
    </source>
</evidence>
<evidence type="ECO:0000256" key="11">
    <source>
        <dbReference type="SAM" id="MobiDB-lite"/>
    </source>
</evidence>
<dbReference type="Gene3D" id="3.90.550.50">
    <property type="match status" value="1"/>
</dbReference>
<keyword evidence="3 10" id="KW-0328">Glycosyltransferase</keyword>
<organism evidence="12 13">
    <name type="scientific">Stylophora pistillata</name>
    <name type="common">Smooth cauliflower coral</name>
    <dbReference type="NCBI Taxonomy" id="50429"/>
    <lineage>
        <taxon>Eukaryota</taxon>
        <taxon>Metazoa</taxon>
        <taxon>Cnidaria</taxon>
        <taxon>Anthozoa</taxon>
        <taxon>Hexacorallia</taxon>
        <taxon>Scleractinia</taxon>
        <taxon>Astrocoeniina</taxon>
        <taxon>Pocilloporidae</taxon>
        <taxon>Stylophora</taxon>
    </lineage>
</organism>
<comment type="similarity">
    <text evidence="2 10">Belongs to the glycosyltransferase 31 family.</text>
</comment>
<dbReference type="GO" id="GO:0047220">
    <property type="term" value="F:galactosylxylosylprotein 3-beta-galactosyltransferase activity"/>
    <property type="evidence" value="ECO:0007669"/>
    <property type="project" value="TreeGrafter"/>
</dbReference>
<gene>
    <name evidence="12" type="primary">B3GALT16</name>
    <name evidence="12" type="ORF">AWC38_SpisGene10372</name>
</gene>
<accession>A0A2B4S8X6</accession>
<keyword evidence="9 10" id="KW-0472">Membrane</keyword>
<proteinExistence type="inferred from homology"/>
<dbReference type="OrthoDB" id="5512589at2759"/>
<keyword evidence="7 10" id="KW-1133">Transmembrane helix</keyword>
<dbReference type="PANTHER" id="PTHR11214">
    <property type="entry name" value="BETA-1,3-N-ACETYLGLUCOSAMINYLTRANSFERASE"/>
    <property type="match status" value="1"/>
</dbReference>
<dbReference type="Pfam" id="PF01762">
    <property type="entry name" value="Galactosyl_T"/>
    <property type="match status" value="1"/>
</dbReference>
<evidence type="ECO:0000256" key="5">
    <source>
        <dbReference type="ARBA" id="ARBA00022692"/>
    </source>
</evidence>
<name>A0A2B4S8X6_STYPI</name>
<sequence length="414" mass="48930">MATGAFGVKTSVEDRHAFAMGYVQQRTSYQIYLLLFILVFVSFIFSFIYIQYYPLIVPMKKGSPSFVTRLEVDISHRSRSTTSIERATHFMVNGKGSQRNIDDLSYSGKSVPLMDFKDLRGRKERVLLLVTVGSAPQRFDRRQAIRDTWWKYCNQKKVKCVFFTDGIIKNQTLLTLLLQEKNSYKDLELQPLPAGVQFGQRFLNSIKWATAKFDFNYLLKLDDDYLICLNRLLFELPLRPKRNLVWGHFHCEVEMTWADEAFVIFSADMIRKFLAQDKNKILCHPFADQQYSIWMKHMTKLYFHDTRLHHDPPASFIPEFREMRNLCDWYIGIHGTYVDEMRKFAKVANDGAKEIDTIPKFSTFCPFKNFDHRRFSRKYHFHPKPCIRNPTWKGSKFTGREDESSLREKDQQDE</sequence>
<evidence type="ECO:0000256" key="3">
    <source>
        <dbReference type="ARBA" id="ARBA00022676"/>
    </source>
</evidence>
<evidence type="ECO:0000313" key="13">
    <source>
        <dbReference type="Proteomes" id="UP000225706"/>
    </source>
</evidence>
<dbReference type="GO" id="GO:0006493">
    <property type="term" value="P:protein O-linked glycosylation"/>
    <property type="evidence" value="ECO:0007669"/>
    <property type="project" value="TreeGrafter"/>
</dbReference>
<evidence type="ECO:0000313" key="12">
    <source>
        <dbReference type="EMBL" id="PFX25028.1"/>
    </source>
</evidence>
<evidence type="ECO:0000256" key="6">
    <source>
        <dbReference type="ARBA" id="ARBA00022968"/>
    </source>
</evidence>
<evidence type="ECO:0000256" key="7">
    <source>
        <dbReference type="ARBA" id="ARBA00022989"/>
    </source>
</evidence>
<evidence type="ECO:0000256" key="2">
    <source>
        <dbReference type="ARBA" id="ARBA00008661"/>
    </source>
</evidence>
<dbReference type="AlphaFoldDB" id="A0A2B4S8X6"/>
<dbReference type="EC" id="2.4.1.-" evidence="10"/>
<keyword evidence="13" id="KW-1185">Reference proteome</keyword>
<feature type="transmembrane region" description="Helical" evidence="10">
    <location>
        <begin position="29"/>
        <end position="50"/>
    </location>
</feature>
<reference evidence="13" key="1">
    <citation type="journal article" date="2017" name="bioRxiv">
        <title>Comparative analysis of the genomes of Stylophora pistillata and Acropora digitifera provides evidence for extensive differences between species of corals.</title>
        <authorList>
            <person name="Voolstra C.R."/>
            <person name="Li Y."/>
            <person name="Liew Y.J."/>
            <person name="Baumgarten S."/>
            <person name="Zoccola D."/>
            <person name="Flot J.-F."/>
            <person name="Tambutte S."/>
            <person name="Allemand D."/>
            <person name="Aranda M."/>
        </authorList>
    </citation>
    <scope>NUCLEOTIDE SEQUENCE [LARGE SCALE GENOMIC DNA]</scope>
</reference>
<dbReference type="PANTHER" id="PTHR11214:SF3">
    <property type="entry name" value="BETA-1,3-GALACTOSYLTRANSFERASE 6"/>
    <property type="match status" value="1"/>
</dbReference>
<keyword evidence="8 10" id="KW-0333">Golgi apparatus</keyword>
<keyword evidence="4 12" id="KW-0808">Transferase</keyword>
<feature type="region of interest" description="Disordered" evidence="11">
    <location>
        <begin position="392"/>
        <end position="414"/>
    </location>
</feature>
<dbReference type="EMBL" id="LSMT01000162">
    <property type="protein sequence ID" value="PFX25028.1"/>
    <property type="molecule type" value="Genomic_DNA"/>
</dbReference>
<keyword evidence="6 10" id="KW-0735">Signal-anchor</keyword>
<feature type="compositionally biased region" description="Basic and acidic residues" evidence="11">
    <location>
        <begin position="398"/>
        <end position="414"/>
    </location>
</feature>
<dbReference type="STRING" id="50429.A0A2B4S8X6"/>
<evidence type="ECO:0000256" key="4">
    <source>
        <dbReference type="ARBA" id="ARBA00022679"/>
    </source>
</evidence>
<dbReference type="GO" id="GO:0006024">
    <property type="term" value="P:glycosaminoglycan biosynthetic process"/>
    <property type="evidence" value="ECO:0007669"/>
    <property type="project" value="TreeGrafter"/>
</dbReference>
<evidence type="ECO:0000256" key="9">
    <source>
        <dbReference type="ARBA" id="ARBA00023136"/>
    </source>
</evidence>
<dbReference type="GO" id="GO:0000139">
    <property type="term" value="C:Golgi membrane"/>
    <property type="evidence" value="ECO:0007669"/>
    <property type="project" value="UniProtKB-SubCell"/>
</dbReference>
<comment type="caution">
    <text evidence="12">The sequence shown here is derived from an EMBL/GenBank/DDBJ whole genome shotgun (WGS) entry which is preliminary data.</text>
</comment>
<evidence type="ECO:0000256" key="1">
    <source>
        <dbReference type="ARBA" id="ARBA00004323"/>
    </source>
</evidence>
<protein>
    <recommendedName>
        <fullName evidence="10">Hexosyltransferase</fullName>
        <ecNumber evidence="10">2.4.1.-</ecNumber>
    </recommendedName>
</protein>
<dbReference type="Proteomes" id="UP000225706">
    <property type="component" value="Unassembled WGS sequence"/>
</dbReference>
<dbReference type="InterPro" id="IPR002659">
    <property type="entry name" value="Glyco_trans_31"/>
</dbReference>